<protein>
    <recommendedName>
        <fullName evidence="4">DUF1993 domain-containing protein</fullName>
    </recommendedName>
</protein>
<organism evidence="2 3">
    <name type="scientific">Ricinus communis</name>
    <name type="common">Castor bean</name>
    <dbReference type="NCBI Taxonomy" id="3988"/>
    <lineage>
        <taxon>Eukaryota</taxon>
        <taxon>Viridiplantae</taxon>
        <taxon>Streptophyta</taxon>
        <taxon>Embryophyta</taxon>
        <taxon>Tracheophyta</taxon>
        <taxon>Spermatophyta</taxon>
        <taxon>Magnoliopsida</taxon>
        <taxon>eudicotyledons</taxon>
        <taxon>Gunneridae</taxon>
        <taxon>Pentapetalae</taxon>
        <taxon>rosids</taxon>
        <taxon>fabids</taxon>
        <taxon>Malpighiales</taxon>
        <taxon>Euphorbiaceae</taxon>
        <taxon>Acalyphoideae</taxon>
        <taxon>Acalypheae</taxon>
        <taxon>Ricinus</taxon>
    </lineage>
</organism>
<name>B9TEU6_RICCO</name>
<feature type="compositionally biased region" description="Basic and acidic residues" evidence="1">
    <location>
        <begin position="106"/>
        <end position="121"/>
    </location>
</feature>
<feature type="compositionally biased region" description="Basic residues" evidence="1">
    <location>
        <begin position="72"/>
        <end position="82"/>
    </location>
</feature>
<feature type="region of interest" description="Disordered" evidence="1">
    <location>
        <begin position="238"/>
        <end position="270"/>
    </location>
</feature>
<dbReference type="EMBL" id="EQ979292">
    <property type="protein sequence ID" value="EEF25618.1"/>
    <property type="molecule type" value="Genomic_DNA"/>
</dbReference>
<feature type="region of interest" description="Disordered" evidence="1">
    <location>
        <begin position="1"/>
        <end position="200"/>
    </location>
</feature>
<dbReference type="InParanoid" id="B9TEU6"/>
<evidence type="ECO:0000313" key="2">
    <source>
        <dbReference type="EMBL" id="EEF25618.1"/>
    </source>
</evidence>
<dbReference type="eggNOG" id="ENOG502SPA9">
    <property type="taxonomic scope" value="Eukaryota"/>
</dbReference>
<dbReference type="InterPro" id="IPR034660">
    <property type="entry name" value="DinB/YfiT-like"/>
</dbReference>
<keyword evidence="3" id="KW-1185">Reference proteome</keyword>
<sequence>MTCTSFTNERHHDDSPRPPPPRHAPRRHRPGLHRARAAGAFGHGADPADERHRRADVRPDPAGPQALDDRRAHLRIRTRRLRDRVADDAVDGPGHPCQRRGALPRRRADPAPGRDRGPDRRGRSRGAAGRRADGRARRFRAAAGRRRASRHPARPSGRRAHPAAAAGKGDPVAPALRPARPDAARSGPGRQPRVAHRPRDPLAAAALRGARVDAAAGSRERHERVVAVPPLQGLHVAEPPAIPEADPPARGTRPSGGQQLRRGGRRVPGGLREPVAVHARVQPHVRTAAARRPAARAGNGRMTVTPPRLFLHYLRRLDDILRRVEAFDATVADRRLHPDMFPLLQQARTAIGFTLRATCPLAGREIVSFRDDDYTFASIYAELERTMAYLAAIPDADFAGSDTVNVRTTAGFAELDLPGPEYFHMYAVPNFFFHYSMVYAIARQAGVPIGKAGFDGYHRYPSDFKFDS</sequence>
<accession>B9TEU6</accession>
<dbReference type="Proteomes" id="UP000008311">
    <property type="component" value="Unassembled WGS sequence"/>
</dbReference>
<dbReference type="PANTHER" id="PTHR36922">
    <property type="entry name" value="BLL2446 PROTEIN"/>
    <property type="match status" value="1"/>
</dbReference>
<feature type="compositionally biased region" description="Basic and acidic residues" evidence="1">
    <location>
        <begin position="46"/>
        <end position="59"/>
    </location>
</feature>
<feature type="compositionally biased region" description="Basic residues" evidence="1">
    <location>
        <begin position="137"/>
        <end position="161"/>
    </location>
</feature>
<proteinExistence type="predicted"/>
<dbReference type="AlphaFoldDB" id="B9TEU6"/>
<evidence type="ECO:0008006" key="4">
    <source>
        <dbReference type="Google" id="ProtNLM"/>
    </source>
</evidence>
<dbReference type="InterPro" id="IPR018531">
    <property type="entry name" value="DUF1993"/>
</dbReference>
<feature type="compositionally biased region" description="Basic residues" evidence="1">
    <location>
        <begin position="23"/>
        <end position="36"/>
    </location>
</feature>
<dbReference type="SUPFAM" id="SSF109854">
    <property type="entry name" value="DinB/YfiT-like putative metalloenzymes"/>
    <property type="match status" value="1"/>
</dbReference>
<feature type="compositionally biased region" description="Low complexity" evidence="1">
    <location>
        <begin position="162"/>
        <end position="178"/>
    </location>
</feature>
<evidence type="ECO:0000256" key="1">
    <source>
        <dbReference type="SAM" id="MobiDB-lite"/>
    </source>
</evidence>
<reference evidence="3" key="1">
    <citation type="journal article" date="2010" name="Nat. Biotechnol.">
        <title>Draft genome sequence of the oilseed species Ricinus communis.</title>
        <authorList>
            <person name="Chan A.P."/>
            <person name="Crabtree J."/>
            <person name="Zhao Q."/>
            <person name="Lorenzi H."/>
            <person name="Orvis J."/>
            <person name="Puiu D."/>
            <person name="Melake-Berhan A."/>
            <person name="Jones K.M."/>
            <person name="Redman J."/>
            <person name="Chen G."/>
            <person name="Cahoon E.B."/>
            <person name="Gedil M."/>
            <person name="Stanke M."/>
            <person name="Haas B.J."/>
            <person name="Wortman J.R."/>
            <person name="Fraser-Liggett C.M."/>
            <person name="Ravel J."/>
            <person name="Rabinowicz P.D."/>
        </authorList>
    </citation>
    <scope>NUCLEOTIDE SEQUENCE [LARGE SCALE GENOMIC DNA]</scope>
    <source>
        <strain evidence="3">cv. Hale</strain>
    </source>
</reference>
<dbReference type="Gene3D" id="1.20.120.450">
    <property type="entry name" value="dinb family like domain"/>
    <property type="match status" value="1"/>
</dbReference>
<dbReference type="PANTHER" id="PTHR36922:SF1">
    <property type="entry name" value="DUF1993 DOMAIN-CONTAINING PROTEIN"/>
    <property type="match status" value="1"/>
</dbReference>
<evidence type="ECO:0000313" key="3">
    <source>
        <dbReference type="Proteomes" id="UP000008311"/>
    </source>
</evidence>
<gene>
    <name evidence="2" type="ORF">RCOM_1794840</name>
</gene>
<dbReference type="Pfam" id="PF09351">
    <property type="entry name" value="DUF1993"/>
    <property type="match status" value="1"/>
</dbReference>